<keyword evidence="1" id="KW-0472">Membrane</keyword>
<feature type="transmembrane region" description="Helical" evidence="1">
    <location>
        <begin position="99"/>
        <end position="118"/>
    </location>
</feature>
<evidence type="ECO:0000313" key="4">
    <source>
        <dbReference type="Proteomes" id="UP000659654"/>
    </source>
</evidence>
<dbReference type="EMBL" id="CAJFDI010000006">
    <property type="protein sequence ID" value="CAD5235175.1"/>
    <property type="molecule type" value="Genomic_DNA"/>
</dbReference>
<dbReference type="Proteomes" id="UP000659654">
    <property type="component" value="Unassembled WGS sequence"/>
</dbReference>
<proteinExistence type="predicted"/>
<protein>
    <submittedName>
        <fullName evidence="2">(pine wood nematode) hypothetical protein</fullName>
    </submittedName>
</protein>
<feature type="transmembrane region" description="Helical" evidence="1">
    <location>
        <begin position="285"/>
        <end position="308"/>
    </location>
</feature>
<feature type="transmembrane region" description="Helical" evidence="1">
    <location>
        <begin position="151"/>
        <end position="169"/>
    </location>
</feature>
<keyword evidence="1" id="KW-1133">Transmembrane helix</keyword>
<dbReference type="PANTHER" id="PTHR45830">
    <property type="entry name" value="SERPENTINE RECEPTOR, CLASS I"/>
    <property type="match status" value="1"/>
</dbReference>
<feature type="transmembrane region" description="Helical" evidence="1">
    <location>
        <begin position="249"/>
        <end position="273"/>
    </location>
</feature>
<feature type="transmembrane region" description="Helical" evidence="1">
    <location>
        <begin position="206"/>
        <end position="229"/>
    </location>
</feature>
<dbReference type="PANTHER" id="PTHR45830:SF15">
    <property type="entry name" value="SERPENTINE RECEPTOR, CLASS I"/>
    <property type="match status" value="1"/>
</dbReference>
<feature type="transmembrane region" description="Helical" evidence="1">
    <location>
        <begin position="24"/>
        <end position="43"/>
    </location>
</feature>
<feature type="transmembrane region" description="Helical" evidence="1">
    <location>
        <begin position="55"/>
        <end position="79"/>
    </location>
</feature>
<dbReference type="Proteomes" id="UP000582659">
    <property type="component" value="Unassembled WGS sequence"/>
</dbReference>
<keyword evidence="4" id="KW-1185">Reference proteome</keyword>
<reference evidence="2" key="2">
    <citation type="submission" date="2020-09" db="EMBL/GenBank/DDBJ databases">
        <authorList>
            <person name="Kikuchi T."/>
        </authorList>
    </citation>
    <scope>NUCLEOTIDE SEQUENCE</scope>
    <source>
        <strain evidence="2">Ka4C1</strain>
    </source>
</reference>
<dbReference type="AlphaFoldDB" id="A0A1I7RKA9"/>
<dbReference type="Proteomes" id="UP000095284">
    <property type="component" value="Unplaced"/>
</dbReference>
<dbReference type="WBParaSite" id="BXY_0114200.1">
    <property type="protein sequence ID" value="BXY_0114200.1"/>
    <property type="gene ID" value="BXY_0114200"/>
</dbReference>
<sequence length="344" mass="39064">MGVLMNITELPSDDLIAVYRTYEYVMFIATTLIVGYTLAIMLLTSLKSLSNYKWYLIHGIVWGYSFDSLGALIGAITLFPLPCYYGVNAAGSLRGSSQVLYFFIGFNCAMGKILAVFLQFEHRFQQALPLDSWYRKKLDFLHGKYEVHYRIALYIILGASINAPVFISLPNQVEQRQLLSDMDPVLAYIYQQHPTTSCFSSGTESWVVRITVLWLLVVVMTEVFLLSFIYSSIHRLKLSVNTYRLQVMLFWSLVAQMAGLFVFIMAPGLVYLGGATLGVRNMPTISVFCFAFFISHTGIDCLMVLFFIKPYRNVVLRNFGILHRSSRAWEPTSIAPNHGIKVVH</sequence>
<accession>A0A1I7RKA9</accession>
<reference evidence="5" key="1">
    <citation type="submission" date="2016-11" db="UniProtKB">
        <authorList>
            <consortium name="WormBaseParasite"/>
        </authorList>
    </citation>
    <scope>IDENTIFICATION</scope>
</reference>
<evidence type="ECO:0000313" key="5">
    <source>
        <dbReference type="WBParaSite" id="BXY_0114200.1"/>
    </source>
</evidence>
<evidence type="ECO:0000313" key="3">
    <source>
        <dbReference type="Proteomes" id="UP000095284"/>
    </source>
</evidence>
<dbReference type="EMBL" id="CAJFCV020000006">
    <property type="protein sequence ID" value="CAG9131397.1"/>
    <property type="molecule type" value="Genomic_DNA"/>
</dbReference>
<organism evidence="3 5">
    <name type="scientific">Bursaphelenchus xylophilus</name>
    <name type="common">Pinewood nematode worm</name>
    <name type="synonym">Aphelenchoides xylophilus</name>
    <dbReference type="NCBI Taxonomy" id="6326"/>
    <lineage>
        <taxon>Eukaryota</taxon>
        <taxon>Metazoa</taxon>
        <taxon>Ecdysozoa</taxon>
        <taxon>Nematoda</taxon>
        <taxon>Chromadorea</taxon>
        <taxon>Rhabditida</taxon>
        <taxon>Tylenchina</taxon>
        <taxon>Tylenchomorpha</taxon>
        <taxon>Aphelenchoidea</taxon>
        <taxon>Aphelenchoididae</taxon>
        <taxon>Bursaphelenchus</taxon>
    </lineage>
</organism>
<name>A0A1I7RKA9_BURXY</name>
<dbReference type="InterPro" id="IPR019422">
    <property type="entry name" value="7TM_GPCR_serpentine_rcpt_Srh"/>
</dbReference>
<dbReference type="OrthoDB" id="5873607at2759"/>
<gene>
    <name evidence="2" type="ORF">BXYJ_LOCUS15266</name>
</gene>
<evidence type="ECO:0000313" key="2">
    <source>
        <dbReference type="EMBL" id="CAD5235175.1"/>
    </source>
</evidence>
<keyword evidence="1" id="KW-0812">Transmembrane</keyword>
<dbReference type="Pfam" id="PF10318">
    <property type="entry name" value="7TM_GPCR_Srh"/>
    <property type="match status" value="1"/>
</dbReference>
<evidence type="ECO:0000256" key="1">
    <source>
        <dbReference type="SAM" id="Phobius"/>
    </source>
</evidence>